<proteinExistence type="predicted"/>
<sequence length="182" mass="21228">MAEPSRRRRRRTSGVSESNVHRRDATIEGWLFDEQDQQSFSQFWKERKIIKQKFIDLAWYTSYNFSFPNLIIEQGVQHIMELRGSVNSSLTLDRNEKVEHYIKVKGSLTYFLRVLGREWCQSLIWLGLDLISVCVSSVNLLLDRPNSGIRVDGGTKGYSWLWLIENAFAEGGMYQHGRDSHP</sequence>
<name>A0A0L9V036_PHAAN</name>
<accession>A0A0L9V036</accession>
<organism evidence="2 3">
    <name type="scientific">Phaseolus angularis</name>
    <name type="common">Azuki bean</name>
    <name type="synonym">Vigna angularis</name>
    <dbReference type="NCBI Taxonomy" id="3914"/>
    <lineage>
        <taxon>Eukaryota</taxon>
        <taxon>Viridiplantae</taxon>
        <taxon>Streptophyta</taxon>
        <taxon>Embryophyta</taxon>
        <taxon>Tracheophyta</taxon>
        <taxon>Spermatophyta</taxon>
        <taxon>Magnoliopsida</taxon>
        <taxon>eudicotyledons</taxon>
        <taxon>Gunneridae</taxon>
        <taxon>Pentapetalae</taxon>
        <taxon>rosids</taxon>
        <taxon>fabids</taxon>
        <taxon>Fabales</taxon>
        <taxon>Fabaceae</taxon>
        <taxon>Papilionoideae</taxon>
        <taxon>50 kb inversion clade</taxon>
        <taxon>NPAAA clade</taxon>
        <taxon>indigoferoid/millettioid clade</taxon>
        <taxon>Phaseoleae</taxon>
        <taxon>Vigna</taxon>
    </lineage>
</organism>
<dbReference type="Gramene" id="KOM48217">
    <property type="protein sequence ID" value="KOM48217"/>
    <property type="gene ID" value="LR48_Vigan07g192100"/>
</dbReference>
<dbReference type="Proteomes" id="UP000053144">
    <property type="component" value="Chromosome 7"/>
</dbReference>
<dbReference type="AlphaFoldDB" id="A0A0L9V036"/>
<feature type="compositionally biased region" description="Basic residues" evidence="1">
    <location>
        <begin position="1"/>
        <end position="12"/>
    </location>
</feature>
<feature type="region of interest" description="Disordered" evidence="1">
    <location>
        <begin position="1"/>
        <end position="20"/>
    </location>
</feature>
<evidence type="ECO:0000313" key="3">
    <source>
        <dbReference type="Proteomes" id="UP000053144"/>
    </source>
</evidence>
<reference evidence="3" key="1">
    <citation type="journal article" date="2015" name="Proc. Natl. Acad. Sci. U.S.A.">
        <title>Genome sequencing of adzuki bean (Vigna angularis) provides insight into high starch and low fat accumulation and domestication.</title>
        <authorList>
            <person name="Yang K."/>
            <person name="Tian Z."/>
            <person name="Chen C."/>
            <person name="Luo L."/>
            <person name="Zhao B."/>
            <person name="Wang Z."/>
            <person name="Yu L."/>
            <person name="Li Y."/>
            <person name="Sun Y."/>
            <person name="Li W."/>
            <person name="Chen Y."/>
            <person name="Li Y."/>
            <person name="Zhang Y."/>
            <person name="Ai D."/>
            <person name="Zhao J."/>
            <person name="Shang C."/>
            <person name="Ma Y."/>
            <person name="Wu B."/>
            <person name="Wang M."/>
            <person name="Gao L."/>
            <person name="Sun D."/>
            <person name="Zhang P."/>
            <person name="Guo F."/>
            <person name="Wang W."/>
            <person name="Li Y."/>
            <person name="Wang J."/>
            <person name="Varshney R.K."/>
            <person name="Wang J."/>
            <person name="Ling H.Q."/>
            <person name="Wan P."/>
        </authorList>
    </citation>
    <scope>NUCLEOTIDE SEQUENCE</scope>
    <source>
        <strain evidence="3">cv. Jingnong 6</strain>
    </source>
</reference>
<evidence type="ECO:0000313" key="2">
    <source>
        <dbReference type="EMBL" id="KOM48217.1"/>
    </source>
</evidence>
<gene>
    <name evidence="2" type="ORF">LR48_Vigan07g192100</name>
</gene>
<protein>
    <submittedName>
        <fullName evidence="2">Uncharacterized protein</fullName>
    </submittedName>
</protein>
<evidence type="ECO:0000256" key="1">
    <source>
        <dbReference type="SAM" id="MobiDB-lite"/>
    </source>
</evidence>
<dbReference type="EMBL" id="CM003377">
    <property type="protein sequence ID" value="KOM48217.1"/>
    <property type="molecule type" value="Genomic_DNA"/>
</dbReference>